<feature type="chain" id="PRO_5045539292" evidence="1">
    <location>
        <begin position="21"/>
        <end position="128"/>
    </location>
</feature>
<reference evidence="3 4" key="1">
    <citation type="submission" date="2020-03" db="EMBL/GenBank/DDBJ databases">
        <title>Salinimicrobium sp. nov, isolated from SCS.</title>
        <authorList>
            <person name="Cao W.R."/>
        </authorList>
    </citation>
    <scope>NUCLEOTIDE SEQUENCE [LARGE SCALE GENOMIC DNA]</scope>
    <source>
        <strain evidence="4">J15B91</strain>
    </source>
</reference>
<evidence type="ECO:0000256" key="1">
    <source>
        <dbReference type="SAM" id="SignalP"/>
    </source>
</evidence>
<proteinExistence type="predicted"/>
<feature type="domain" description="SPOR" evidence="2">
    <location>
        <begin position="55"/>
        <end position="121"/>
    </location>
</feature>
<dbReference type="Pfam" id="PF05036">
    <property type="entry name" value="SPOR"/>
    <property type="match status" value="1"/>
</dbReference>
<dbReference type="InterPro" id="IPR007730">
    <property type="entry name" value="SPOR-like_dom"/>
</dbReference>
<keyword evidence="1" id="KW-0732">Signal</keyword>
<dbReference type="Gene3D" id="3.30.70.1070">
    <property type="entry name" value="Sporulation related repeat"/>
    <property type="match status" value="1"/>
</dbReference>
<dbReference type="InterPro" id="IPR036680">
    <property type="entry name" value="SPOR-like_sf"/>
</dbReference>
<keyword evidence="4" id="KW-1185">Reference proteome</keyword>
<dbReference type="RefSeq" id="WP_168137485.1">
    <property type="nucleotide sequence ID" value="NZ_JAAVJR010000002.1"/>
</dbReference>
<comment type="caution">
    <text evidence="3">The sequence shown here is derived from an EMBL/GenBank/DDBJ whole genome shotgun (WGS) entry which is preliminary data.</text>
</comment>
<dbReference type="Proteomes" id="UP000703674">
    <property type="component" value="Unassembled WGS sequence"/>
</dbReference>
<organism evidence="3 4">
    <name type="scientific">Salinimicrobium oceani</name>
    <dbReference type="NCBI Taxonomy" id="2722702"/>
    <lineage>
        <taxon>Bacteria</taxon>
        <taxon>Pseudomonadati</taxon>
        <taxon>Bacteroidota</taxon>
        <taxon>Flavobacteriia</taxon>
        <taxon>Flavobacteriales</taxon>
        <taxon>Flavobacteriaceae</taxon>
        <taxon>Salinimicrobium</taxon>
    </lineage>
</organism>
<evidence type="ECO:0000259" key="2">
    <source>
        <dbReference type="Pfam" id="PF05036"/>
    </source>
</evidence>
<dbReference type="EMBL" id="JAAVJR010000002">
    <property type="protein sequence ID" value="NJW52385.1"/>
    <property type="molecule type" value="Genomic_DNA"/>
</dbReference>
<name>A0ABX1CVR0_9FLAO</name>
<protein>
    <submittedName>
        <fullName evidence="3">SPOR domain-containing protein</fullName>
    </submittedName>
</protein>
<accession>A0ABX1CVR0</accession>
<feature type="signal peptide" evidence="1">
    <location>
        <begin position="1"/>
        <end position="20"/>
    </location>
</feature>
<evidence type="ECO:0000313" key="4">
    <source>
        <dbReference type="Proteomes" id="UP000703674"/>
    </source>
</evidence>
<sequence length="128" mass="14611">MLRKNNLLLAAIFTVGTTMAVSAQQGQVNITQDEAIPVLLERKTEMVKDGVIGDRYRIQLFSGDNNEASKVIKEYRTLYPGWPSTIVFETPNYKVWVGNFRNSLEADRALLEIKKSFPAAFRFKPEKR</sequence>
<evidence type="ECO:0000313" key="3">
    <source>
        <dbReference type="EMBL" id="NJW52385.1"/>
    </source>
</evidence>
<gene>
    <name evidence="3" type="ORF">HC175_05590</name>
</gene>